<dbReference type="SMART" id="SM00387">
    <property type="entry name" value="HATPase_c"/>
    <property type="match status" value="1"/>
</dbReference>
<proteinExistence type="predicted"/>
<keyword evidence="8" id="KW-1185">Reference proteome</keyword>
<evidence type="ECO:0000259" key="5">
    <source>
        <dbReference type="PROSITE" id="PS50109"/>
    </source>
</evidence>
<dbReference type="EMBL" id="JAFREP010000028">
    <property type="protein sequence ID" value="MBO1321845.1"/>
    <property type="molecule type" value="Genomic_DNA"/>
</dbReference>
<dbReference type="RefSeq" id="WP_207861818.1">
    <property type="nucleotide sequence ID" value="NZ_JAFREP010000028.1"/>
</dbReference>
<evidence type="ECO:0000256" key="1">
    <source>
        <dbReference type="ARBA" id="ARBA00000085"/>
    </source>
</evidence>
<gene>
    <name evidence="7" type="ORF">J3U88_25420</name>
</gene>
<dbReference type="InterPro" id="IPR036890">
    <property type="entry name" value="HATPase_C_sf"/>
</dbReference>
<dbReference type="PROSITE" id="PS50109">
    <property type="entry name" value="HIS_KIN"/>
    <property type="match status" value="1"/>
</dbReference>
<evidence type="ECO:0000256" key="4">
    <source>
        <dbReference type="PROSITE-ProRule" id="PRU00169"/>
    </source>
</evidence>
<dbReference type="InterPro" id="IPR036097">
    <property type="entry name" value="HisK_dim/P_sf"/>
</dbReference>
<dbReference type="InterPro" id="IPR003661">
    <property type="entry name" value="HisK_dim/P_dom"/>
</dbReference>
<keyword evidence="7" id="KW-0418">Kinase</keyword>
<comment type="caution">
    <text evidence="7">The sequence shown here is derived from an EMBL/GenBank/DDBJ whole genome shotgun (WGS) entry which is preliminary data.</text>
</comment>
<feature type="domain" description="Histidine kinase" evidence="5">
    <location>
        <begin position="153"/>
        <end position="368"/>
    </location>
</feature>
<dbReference type="CDD" id="cd19920">
    <property type="entry name" value="REC_PA4781-like"/>
    <property type="match status" value="1"/>
</dbReference>
<reference evidence="7" key="1">
    <citation type="submission" date="2021-03" db="EMBL/GenBank/DDBJ databases">
        <authorList>
            <person name="Wang G."/>
        </authorList>
    </citation>
    <scope>NUCLEOTIDE SEQUENCE</scope>
    <source>
        <strain evidence="7">KCTC 12899</strain>
    </source>
</reference>
<dbReference type="SUPFAM" id="SSF55874">
    <property type="entry name" value="ATPase domain of HSP90 chaperone/DNA topoisomerase II/histidine kinase"/>
    <property type="match status" value="1"/>
</dbReference>
<dbReference type="Gene3D" id="3.30.565.10">
    <property type="entry name" value="Histidine kinase-like ATPase, C-terminal domain"/>
    <property type="match status" value="1"/>
</dbReference>
<dbReference type="Gene3D" id="1.10.287.130">
    <property type="match status" value="1"/>
</dbReference>
<dbReference type="InterPro" id="IPR011006">
    <property type="entry name" value="CheY-like_superfamily"/>
</dbReference>
<keyword evidence="3 4" id="KW-0597">Phosphoprotein</keyword>
<organism evidence="7 8">
    <name type="scientific">Acanthopleuribacter pedis</name>
    <dbReference type="NCBI Taxonomy" id="442870"/>
    <lineage>
        <taxon>Bacteria</taxon>
        <taxon>Pseudomonadati</taxon>
        <taxon>Acidobacteriota</taxon>
        <taxon>Holophagae</taxon>
        <taxon>Acanthopleuribacterales</taxon>
        <taxon>Acanthopleuribacteraceae</taxon>
        <taxon>Acanthopleuribacter</taxon>
    </lineage>
</organism>
<dbReference type="SUPFAM" id="SSF47384">
    <property type="entry name" value="Homodimeric domain of signal transducing histidine kinase"/>
    <property type="match status" value="1"/>
</dbReference>
<evidence type="ECO:0000256" key="2">
    <source>
        <dbReference type="ARBA" id="ARBA00012438"/>
    </source>
</evidence>
<dbReference type="EC" id="2.7.13.3" evidence="2"/>
<dbReference type="CDD" id="cd00082">
    <property type="entry name" value="HisKA"/>
    <property type="match status" value="1"/>
</dbReference>
<keyword evidence="7" id="KW-0808">Transferase</keyword>
<dbReference type="Gene3D" id="3.40.50.2300">
    <property type="match status" value="1"/>
</dbReference>
<dbReference type="GO" id="GO:0000155">
    <property type="term" value="F:phosphorelay sensor kinase activity"/>
    <property type="evidence" value="ECO:0007669"/>
    <property type="project" value="InterPro"/>
</dbReference>
<dbReference type="Pfam" id="PF02518">
    <property type="entry name" value="HATPase_c"/>
    <property type="match status" value="1"/>
</dbReference>
<evidence type="ECO:0000313" key="7">
    <source>
        <dbReference type="EMBL" id="MBO1321845.1"/>
    </source>
</evidence>
<feature type="modified residue" description="4-aspartylphosphate" evidence="4">
    <location>
        <position position="57"/>
    </location>
</feature>
<feature type="domain" description="Response regulatory" evidence="6">
    <location>
        <begin position="8"/>
        <end position="124"/>
    </location>
</feature>
<dbReference type="PANTHER" id="PTHR43547:SF2">
    <property type="entry name" value="HYBRID SIGNAL TRANSDUCTION HISTIDINE KINASE C"/>
    <property type="match status" value="1"/>
</dbReference>
<dbReference type="Pfam" id="PF00512">
    <property type="entry name" value="HisKA"/>
    <property type="match status" value="1"/>
</dbReference>
<comment type="catalytic activity">
    <reaction evidence="1">
        <text>ATP + protein L-histidine = ADP + protein N-phospho-L-histidine.</text>
        <dbReference type="EC" id="2.7.13.3"/>
    </reaction>
</comment>
<protein>
    <recommendedName>
        <fullName evidence="2">histidine kinase</fullName>
        <ecNumber evidence="2">2.7.13.3</ecNumber>
    </recommendedName>
</protein>
<evidence type="ECO:0000256" key="3">
    <source>
        <dbReference type="ARBA" id="ARBA00022553"/>
    </source>
</evidence>
<evidence type="ECO:0000313" key="8">
    <source>
        <dbReference type="Proteomes" id="UP000664417"/>
    </source>
</evidence>
<evidence type="ECO:0000259" key="6">
    <source>
        <dbReference type="PROSITE" id="PS50110"/>
    </source>
</evidence>
<dbReference type="AlphaFoldDB" id="A0A8J7QL05"/>
<dbReference type="Proteomes" id="UP000664417">
    <property type="component" value="Unassembled WGS sequence"/>
</dbReference>
<dbReference type="SUPFAM" id="SSF52172">
    <property type="entry name" value="CheY-like"/>
    <property type="match status" value="1"/>
</dbReference>
<sequence length="375" mass="41847">MSDNERQKILLVDDTPANLKILGQCLRDRYEVSVATSGAQALHMIWDRQTPDLILLDIVMPEMDGYEVCRRLKENPLSRDIPIIFVTALSEAGEETKGLELGAVDYVTKPFSPSIIRARVKNHLDYKRAQGELQRQNHMLQAYARMREDMERISRHDLRTPLNVVINLPQMLLEDDELELDEETRGCLDTILRAGYRMLSMIDMSLDLVKMEQGTYDLKPIAVDLVGVVRKVVADLRTHAAANEVQLVTHWPGAPLAELFITGEELLCYSMTANLVKNAIEASPRGSAVTLSFLPDPTHCLSIHNLGVIPAAARPVFFEKYSTYGKEGGTGLGTYSARLIARTMKGDMGFETSDEKGTEIVIRLPRFVPAAGLVP</sequence>
<dbReference type="SMART" id="SM00388">
    <property type="entry name" value="HisKA"/>
    <property type="match status" value="1"/>
</dbReference>
<dbReference type="SMART" id="SM00448">
    <property type="entry name" value="REC"/>
    <property type="match status" value="1"/>
</dbReference>
<dbReference type="PROSITE" id="PS50110">
    <property type="entry name" value="RESPONSE_REGULATORY"/>
    <property type="match status" value="1"/>
</dbReference>
<dbReference type="InterPro" id="IPR001789">
    <property type="entry name" value="Sig_transdc_resp-reg_receiver"/>
</dbReference>
<name>A0A8J7QL05_9BACT</name>
<accession>A0A8J7QL05</accession>
<dbReference type="InterPro" id="IPR003594">
    <property type="entry name" value="HATPase_dom"/>
</dbReference>
<dbReference type="Pfam" id="PF00072">
    <property type="entry name" value="Response_reg"/>
    <property type="match status" value="1"/>
</dbReference>
<dbReference type="PANTHER" id="PTHR43547">
    <property type="entry name" value="TWO-COMPONENT HISTIDINE KINASE"/>
    <property type="match status" value="1"/>
</dbReference>
<dbReference type="InterPro" id="IPR005467">
    <property type="entry name" value="His_kinase_dom"/>
</dbReference>